<proteinExistence type="inferred from homology"/>
<dbReference type="PRINTS" id="PR00953">
    <property type="entry name" value="TYPE3IMRPROT"/>
</dbReference>
<evidence type="ECO:0000256" key="2">
    <source>
        <dbReference type="ARBA" id="ARBA00009772"/>
    </source>
</evidence>
<comment type="caution">
    <text evidence="11">The sequence shown here is derived from an EMBL/GenBank/DDBJ whole genome shotgun (WGS) entry which is preliminary data.</text>
</comment>
<keyword evidence="11" id="KW-0969">Cilium</keyword>
<dbReference type="GO" id="GO:0005886">
    <property type="term" value="C:plasma membrane"/>
    <property type="evidence" value="ECO:0007669"/>
    <property type="project" value="UniProtKB-SubCell"/>
</dbReference>
<dbReference type="EMBL" id="PGGC01000005">
    <property type="protein sequence ID" value="PJG60619.1"/>
    <property type="molecule type" value="Genomic_DNA"/>
</dbReference>
<name>A0A2H9U9F5_9GAMM</name>
<keyword evidence="11" id="KW-0966">Cell projection</keyword>
<keyword evidence="12" id="KW-1185">Reference proteome</keyword>
<comment type="function">
    <text evidence="1 10">Role in flagellar biosynthesis.</text>
</comment>
<dbReference type="InterPro" id="IPR002010">
    <property type="entry name" value="T3SS_IM_R"/>
</dbReference>
<evidence type="ECO:0000256" key="7">
    <source>
        <dbReference type="ARBA" id="ARBA00023136"/>
    </source>
</evidence>
<dbReference type="NCBIfam" id="TIGR01400">
    <property type="entry name" value="fliR"/>
    <property type="match status" value="1"/>
</dbReference>
<dbReference type="AlphaFoldDB" id="A0A2H9U9F5"/>
<dbReference type="PANTHER" id="PTHR30065:SF8">
    <property type="entry name" value="FLAGELLAR BIOSYNTHETIC PROTEIN FLIR"/>
    <property type="match status" value="1"/>
</dbReference>
<evidence type="ECO:0000313" key="12">
    <source>
        <dbReference type="Proteomes" id="UP000235861"/>
    </source>
</evidence>
<dbReference type="PANTHER" id="PTHR30065">
    <property type="entry name" value="FLAGELLAR BIOSYNTHETIC PROTEIN FLIR"/>
    <property type="match status" value="1"/>
</dbReference>
<keyword evidence="6 10" id="KW-1133">Transmembrane helix</keyword>
<keyword evidence="4 10" id="KW-1003">Cell membrane</keyword>
<feature type="transmembrane region" description="Helical" evidence="10">
    <location>
        <begin position="15"/>
        <end position="34"/>
    </location>
</feature>
<dbReference type="GO" id="GO:0009425">
    <property type="term" value="C:bacterial-type flagellum basal body"/>
    <property type="evidence" value="ECO:0007669"/>
    <property type="project" value="UniProtKB-SubCell"/>
</dbReference>
<keyword evidence="7 10" id="KW-0472">Membrane</keyword>
<keyword evidence="5 10" id="KW-0812">Transmembrane</keyword>
<evidence type="ECO:0000256" key="3">
    <source>
        <dbReference type="ARBA" id="ARBA00021717"/>
    </source>
</evidence>
<evidence type="ECO:0000256" key="6">
    <source>
        <dbReference type="ARBA" id="ARBA00022989"/>
    </source>
</evidence>
<comment type="subcellular location">
    <subcellularLocation>
        <location evidence="10">Cell membrane</location>
        <topology evidence="10">Multi-pass membrane protein</topology>
    </subcellularLocation>
    <subcellularLocation>
        <location evidence="10">Bacterial flagellum basal body</location>
    </subcellularLocation>
</comment>
<dbReference type="InterPro" id="IPR006303">
    <property type="entry name" value="FliR"/>
</dbReference>
<feature type="transmembrane region" description="Helical" evidence="10">
    <location>
        <begin position="172"/>
        <end position="201"/>
    </location>
</feature>
<dbReference type="Pfam" id="PF01311">
    <property type="entry name" value="Bac_export_1"/>
    <property type="match status" value="1"/>
</dbReference>
<feature type="transmembrane region" description="Helical" evidence="10">
    <location>
        <begin position="213"/>
        <end position="237"/>
    </location>
</feature>
<keyword evidence="11" id="KW-0282">Flagellum</keyword>
<evidence type="ECO:0000256" key="4">
    <source>
        <dbReference type="ARBA" id="ARBA00022475"/>
    </source>
</evidence>
<evidence type="ECO:0000256" key="8">
    <source>
        <dbReference type="ARBA" id="ARBA00023143"/>
    </source>
</evidence>
<evidence type="ECO:0000256" key="5">
    <source>
        <dbReference type="ARBA" id="ARBA00022692"/>
    </source>
</evidence>
<protein>
    <recommendedName>
        <fullName evidence="3 9">Flagellar biosynthetic protein FliR</fullName>
    </recommendedName>
</protein>
<comment type="similarity">
    <text evidence="2 10">Belongs to the FliR/MopE/SpaR family.</text>
</comment>
<dbReference type="OrthoDB" id="9797790at2"/>
<accession>A0A2H9U9F5</accession>
<feature type="transmembrane region" description="Helical" evidence="10">
    <location>
        <begin position="41"/>
        <end position="60"/>
    </location>
</feature>
<dbReference type="RefSeq" id="WP_100292440.1">
    <property type="nucleotide sequence ID" value="NZ_PGGC01000005.1"/>
</dbReference>
<dbReference type="Proteomes" id="UP000235861">
    <property type="component" value="Unassembled WGS sequence"/>
</dbReference>
<evidence type="ECO:0000256" key="10">
    <source>
        <dbReference type="RuleBase" id="RU362071"/>
    </source>
</evidence>
<dbReference type="GO" id="GO:0044780">
    <property type="term" value="P:bacterial-type flagellum assembly"/>
    <property type="evidence" value="ECO:0007669"/>
    <property type="project" value="UniProtKB-UniRule"/>
</dbReference>
<evidence type="ECO:0000256" key="9">
    <source>
        <dbReference type="NCBIfam" id="TIGR01400"/>
    </source>
</evidence>
<dbReference type="GO" id="GO:0006605">
    <property type="term" value="P:protein targeting"/>
    <property type="evidence" value="ECO:0007669"/>
    <property type="project" value="UniProtKB-UniRule"/>
</dbReference>
<reference evidence="11 12" key="1">
    <citation type="submission" date="2017-11" db="EMBL/GenBank/DDBJ databases">
        <title>Draft genome sequence of environmental isolate Aeromonas cavernicola sp. nov. MDC 2508.</title>
        <authorList>
            <person name="Colston S.M."/>
            <person name="Navarro A."/>
            <person name="Martinez-Murcia A.J."/>
            <person name="Graf J."/>
        </authorList>
    </citation>
    <scope>NUCLEOTIDE SEQUENCE [LARGE SCALE GENOMIC DNA]</scope>
    <source>
        <strain evidence="11 12">MDC 2508</strain>
    </source>
</reference>
<keyword evidence="8 10" id="KW-0975">Bacterial flagellum</keyword>
<sequence>MIYTTGLLMEWLSSIVWPLARVSSLLMVMAVFGSRLAPARIRIGLALSITLLISSVLPKMPSVELFSLASFLVLAQQLLVGIALGLMTQFLMESFVMAGQVIAMQTSLGFATLVDPMNGQSAPVVGQFYLMLATLVFLALDGHLIMIRLIVLSFETLPVSEQGIPLPAIRTLVGFLGVMYQASLMMALSAIVALLLINFAFGVMTRAAPQLNIFSIGFAVSMMSGLLILWLTIGGFLGHFDPMWERVQEVSCQLIDTQCFGGANG</sequence>
<evidence type="ECO:0000313" key="11">
    <source>
        <dbReference type="EMBL" id="PJG60619.1"/>
    </source>
</evidence>
<gene>
    <name evidence="11" type="ORF">CUC53_01040</name>
</gene>
<feature type="transmembrane region" description="Helical" evidence="10">
    <location>
        <begin position="126"/>
        <end position="151"/>
    </location>
</feature>
<feature type="transmembrane region" description="Helical" evidence="10">
    <location>
        <begin position="66"/>
        <end position="87"/>
    </location>
</feature>
<organism evidence="11 12">
    <name type="scientific">Aeromonas cavernicola</name>
    <dbReference type="NCBI Taxonomy" id="1006623"/>
    <lineage>
        <taxon>Bacteria</taxon>
        <taxon>Pseudomonadati</taxon>
        <taxon>Pseudomonadota</taxon>
        <taxon>Gammaproteobacteria</taxon>
        <taxon>Aeromonadales</taxon>
        <taxon>Aeromonadaceae</taxon>
        <taxon>Aeromonas</taxon>
    </lineage>
</organism>
<evidence type="ECO:0000256" key="1">
    <source>
        <dbReference type="ARBA" id="ARBA00002578"/>
    </source>
</evidence>